<name>A0A165JZS1_9BASI</name>
<evidence type="ECO:0000313" key="2">
    <source>
        <dbReference type="EMBL" id="KZT62478.1"/>
    </source>
</evidence>
<feature type="region of interest" description="Disordered" evidence="1">
    <location>
        <begin position="274"/>
        <end position="331"/>
    </location>
</feature>
<feature type="region of interest" description="Disordered" evidence="1">
    <location>
        <begin position="24"/>
        <end position="92"/>
    </location>
</feature>
<gene>
    <name evidence="2" type="ORF">CALCODRAFT_479075</name>
</gene>
<reference evidence="2 3" key="1">
    <citation type="journal article" date="2016" name="Mol. Biol. Evol.">
        <title>Comparative Genomics of Early-Diverging Mushroom-Forming Fungi Provides Insights into the Origins of Lignocellulose Decay Capabilities.</title>
        <authorList>
            <person name="Nagy L.G."/>
            <person name="Riley R."/>
            <person name="Tritt A."/>
            <person name="Adam C."/>
            <person name="Daum C."/>
            <person name="Floudas D."/>
            <person name="Sun H."/>
            <person name="Yadav J.S."/>
            <person name="Pangilinan J."/>
            <person name="Larsson K.H."/>
            <person name="Matsuura K."/>
            <person name="Barry K."/>
            <person name="Labutti K."/>
            <person name="Kuo R."/>
            <person name="Ohm R.A."/>
            <person name="Bhattacharya S.S."/>
            <person name="Shirouzu T."/>
            <person name="Yoshinaga Y."/>
            <person name="Martin F.M."/>
            <person name="Grigoriev I.V."/>
            <person name="Hibbett D.S."/>
        </authorList>
    </citation>
    <scope>NUCLEOTIDE SEQUENCE [LARGE SCALE GENOMIC DNA]</scope>
    <source>
        <strain evidence="2 3">HHB12733</strain>
    </source>
</reference>
<dbReference type="EMBL" id="KV423916">
    <property type="protein sequence ID" value="KZT62478.1"/>
    <property type="molecule type" value="Genomic_DNA"/>
</dbReference>
<proteinExistence type="predicted"/>
<evidence type="ECO:0000256" key="1">
    <source>
        <dbReference type="SAM" id="MobiDB-lite"/>
    </source>
</evidence>
<protein>
    <submittedName>
        <fullName evidence="2">Uncharacterized protein</fullName>
    </submittedName>
</protein>
<sequence length="331" mass="36482">MTAILRASLIRASTSSAAFSCALPRAAGDKRPAPPGSRAHRPRAPSSCSGKAQTAPLPDIEPRIEAREPHAEPRENEPAAEVQPLPQSEREIDRLVGQRAARVRAEREQAVRKLQEAGLVSISKPLSRFSTDYLRTIWRKARLKHAKLGGDLPAEAAEVFDQYSPADADADADASSEPAPPSLLASCQRLSAQTSLPLPFHPLSATRAQASAFLRLAKLERRALDPEPVSEFPPGRRRMAPNQKLRRLAQLLGVVWREGESAGEVDDRVMEELRRRWRGREREREEREARARAELELERNGEAEGQEEARAEGAHNPDDGVELADRKGGVS</sequence>
<dbReference type="AlphaFoldDB" id="A0A165JZS1"/>
<dbReference type="Proteomes" id="UP000076842">
    <property type="component" value="Unassembled WGS sequence"/>
</dbReference>
<dbReference type="InParanoid" id="A0A165JZS1"/>
<organism evidence="2 3">
    <name type="scientific">Calocera cornea HHB12733</name>
    <dbReference type="NCBI Taxonomy" id="1353952"/>
    <lineage>
        <taxon>Eukaryota</taxon>
        <taxon>Fungi</taxon>
        <taxon>Dikarya</taxon>
        <taxon>Basidiomycota</taxon>
        <taxon>Agaricomycotina</taxon>
        <taxon>Dacrymycetes</taxon>
        <taxon>Dacrymycetales</taxon>
        <taxon>Dacrymycetaceae</taxon>
        <taxon>Calocera</taxon>
    </lineage>
</organism>
<accession>A0A165JZS1</accession>
<feature type="compositionally biased region" description="Basic and acidic residues" evidence="1">
    <location>
        <begin position="60"/>
        <end position="77"/>
    </location>
</feature>
<evidence type="ECO:0000313" key="3">
    <source>
        <dbReference type="Proteomes" id="UP000076842"/>
    </source>
</evidence>
<keyword evidence="3" id="KW-1185">Reference proteome</keyword>